<dbReference type="PANTHER" id="PTHR13932:SF6">
    <property type="entry name" value="OXYGEN-INDEPENDENT COPROPORPHYRINOGEN III OXIDASE"/>
    <property type="match status" value="1"/>
</dbReference>
<comment type="function">
    <text evidence="13">Involved in the heme biosynthesis. Catalyzes the anaerobic oxidative decarboxylation of propionate groups of rings A and B of coproporphyrinogen III to yield the vinyl groups in protoporphyrinogen IX.</text>
</comment>
<dbReference type="Gene3D" id="1.10.10.920">
    <property type="match status" value="1"/>
</dbReference>
<evidence type="ECO:0000256" key="8">
    <source>
        <dbReference type="ARBA" id="ARBA00022723"/>
    </source>
</evidence>
<evidence type="ECO:0000256" key="16">
    <source>
        <dbReference type="PIRSR" id="PIRSR000167-1"/>
    </source>
</evidence>
<dbReference type="GO" id="GO:0005737">
    <property type="term" value="C:cytoplasm"/>
    <property type="evidence" value="ECO:0007669"/>
    <property type="project" value="UniProtKB-SubCell"/>
</dbReference>
<dbReference type="Proteomes" id="UP000257039">
    <property type="component" value="Unassembled WGS sequence"/>
</dbReference>
<evidence type="ECO:0000256" key="10">
    <source>
        <dbReference type="ARBA" id="ARBA00023004"/>
    </source>
</evidence>
<feature type="binding site" evidence="16">
    <location>
        <position position="246"/>
    </location>
    <ligand>
        <name>S-adenosyl-L-methionine</name>
        <dbReference type="ChEBI" id="CHEBI:59789"/>
        <label>2</label>
    </ligand>
</feature>
<gene>
    <name evidence="19" type="primary">hemN</name>
    <name evidence="19" type="ORF">B9G39_07390</name>
</gene>
<evidence type="ECO:0000256" key="9">
    <source>
        <dbReference type="ARBA" id="ARBA00023002"/>
    </source>
</evidence>
<dbReference type="GO" id="GO:0006782">
    <property type="term" value="P:protoporphyrinogen IX biosynthetic process"/>
    <property type="evidence" value="ECO:0007669"/>
    <property type="project" value="UniProtKB-UniPathway"/>
</dbReference>
<evidence type="ECO:0000256" key="4">
    <source>
        <dbReference type="ARBA" id="ARBA00011245"/>
    </source>
</evidence>
<name>A0A4P9VKK2_9GAMM</name>
<dbReference type="Pfam" id="PF04055">
    <property type="entry name" value="Radical_SAM"/>
    <property type="match status" value="1"/>
</dbReference>
<keyword evidence="10 15" id="KW-0408">Iron</keyword>
<dbReference type="GO" id="GO:0046872">
    <property type="term" value="F:metal ion binding"/>
    <property type="evidence" value="ECO:0007669"/>
    <property type="project" value="UniProtKB-KW"/>
</dbReference>
<keyword evidence="11 15" id="KW-0411">Iron-sulfur</keyword>
<proteinExistence type="inferred from homology"/>
<feature type="binding site" evidence="16">
    <location>
        <begin position="114"/>
        <end position="115"/>
    </location>
    <ligand>
        <name>S-adenosyl-L-methionine</name>
        <dbReference type="ChEBI" id="CHEBI:59789"/>
        <label>2</label>
    </ligand>
</feature>
<dbReference type="InterPro" id="IPR004558">
    <property type="entry name" value="Coprogen_oxidase_HemN"/>
</dbReference>
<comment type="caution">
    <text evidence="19">The sequence shown here is derived from an EMBL/GenBank/DDBJ whole genome shotgun (WGS) entry which is preliminary data.</text>
</comment>
<dbReference type="SUPFAM" id="SSF102114">
    <property type="entry name" value="Radical SAM enzymes"/>
    <property type="match status" value="1"/>
</dbReference>
<sequence length="460" mass="52866">MVQALEWDSQLIHRYAVNGPRYTSYPTAVEFTAPFSEVDYLNAAKQSKQLNTPLSLYFHIPFCANICYYCACNKVVTKQRSQAVSYIKNLIREMHFHAEYFGQREVTQLHWGGGTPTYLSLELMQQLMEKTNDYFQLVDDASADYSIEIDPREADWATMGHLRQLGFNRISLGIQDFNPVVQQAVNRVQTEEETLAVIDAARTLSFKSVNVDLIYGLPHQNTQSFLTSLDKVLELAPNRLSIFNYAHLPERFKPQRRISEKDLPSPAEKLSILKHTIEHLIDAGYVYIGMDHFALPDDELTEAKVTGQLHRNFQGYTTHKACDLLGLGCSAISQVGDTYWQNHSKLDNYSQQVNQNTFPFQRGFVLSTEDSLRREVISQLICHFELNTQQIEQQFGIDFNRHFAYELDALQLMAEDGLLTISEDNLTVNPKGQLLIRNICMVFDQYLTRNNETTRFSKVI</sequence>
<comment type="subcellular location">
    <subcellularLocation>
        <location evidence="1 15">Cytoplasm</location>
    </subcellularLocation>
</comment>
<keyword evidence="20" id="KW-1185">Reference proteome</keyword>
<feature type="binding site" evidence="17">
    <location>
        <position position="70"/>
    </location>
    <ligand>
        <name>[4Fe-4S] cluster</name>
        <dbReference type="ChEBI" id="CHEBI:49883"/>
        <note>4Fe-4S-S-AdoMet</note>
    </ligand>
</feature>
<dbReference type="Gene3D" id="3.80.30.20">
    <property type="entry name" value="tm_1862 like domain"/>
    <property type="match status" value="1"/>
</dbReference>
<keyword evidence="6 15" id="KW-0963">Cytoplasm</keyword>
<dbReference type="InterPro" id="IPR058240">
    <property type="entry name" value="rSAM_sf"/>
</dbReference>
<dbReference type="SFLD" id="SFLDF00277">
    <property type="entry name" value="oxygen-independent_coproporphy"/>
    <property type="match status" value="1"/>
</dbReference>
<dbReference type="InterPro" id="IPR010723">
    <property type="entry name" value="HemN_C"/>
</dbReference>
<evidence type="ECO:0000313" key="20">
    <source>
        <dbReference type="Proteomes" id="UP000257039"/>
    </source>
</evidence>
<dbReference type="GO" id="GO:0051539">
    <property type="term" value="F:4 iron, 4 sulfur cluster binding"/>
    <property type="evidence" value="ECO:0007669"/>
    <property type="project" value="UniProtKB-KW"/>
</dbReference>
<keyword evidence="5 15" id="KW-0004">4Fe-4S</keyword>
<dbReference type="AlphaFoldDB" id="A0A4P9VKK2"/>
<feature type="binding site" evidence="17">
    <location>
        <position position="63"/>
    </location>
    <ligand>
        <name>[4Fe-4S] cluster</name>
        <dbReference type="ChEBI" id="CHEBI:49883"/>
        <note>4Fe-4S-S-AdoMet</note>
    </ligand>
</feature>
<evidence type="ECO:0000256" key="11">
    <source>
        <dbReference type="ARBA" id="ARBA00023014"/>
    </source>
</evidence>
<dbReference type="Pfam" id="PF06969">
    <property type="entry name" value="HemN_C"/>
    <property type="match status" value="1"/>
</dbReference>
<evidence type="ECO:0000259" key="18">
    <source>
        <dbReference type="PROSITE" id="PS51918"/>
    </source>
</evidence>
<dbReference type="PANTHER" id="PTHR13932">
    <property type="entry name" value="COPROPORPHYRINIGEN III OXIDASE"/>
    <property type="match status" value="1"/>
</dbReference>
<evidence type="ECO:0000313" key="19">
    <source>
        <dbReference type="EMBL" id="RDH43276.1"/>
    </source>
</evidence>
<evidence type="ECO:0000256" key="7">
    <source>
        <dbReference type="ARBA" id="ARBA00022691"/>
    </source>
</evidence>
<comment type="similarity">
    <text evidence="3 15">Belongs to the anaerobic coproporphyrinogen-III oxidase family.</text>
</comment>
<dbReference type="GO" id="GO:0004109">
    <property type="term" value="F:coproporphyrinogen oxidase activity"/>
    <property type="evidence" value="ECO:0007669"/>
    <property type="project" value="InterPro"/>
</dbReference>
<evidence type="ECO:0000256" key="15">
    <source>
        <dbReference type="PIRNR" id="PIRNR000167"/>
    </source>
</evidence>
<reference evidence="19 20" key="1">
    <citation type="submission" date="2017-04" db="EMBL/GenBank/DDBJ databases">
        <title>Draft genome sequence of Zooshikella ganghwensis VG4 isolated from Red Sea sediments.</title>
        <authorList>
            <person name="Rehman Z."/>
            <person name="Alam I."/>
            <person name="Kamau A."/>
            <person name="Bajic V."/>
            <person name="Leiknes T."/>
        </authorList>
    </citation>
    <scope>NUCLEOTIDE SEQUENCE [LARGE SCALE GENOMIC DNA]</scope>
    <source>
        <strain evidence="19 20">VG4</strain>
    </source>
</reference>
<dbReference type="FunFam" id="3.80.30.20:FF:000012">
    <property type="entry name" value="Coproporphyrinogen-III oxidase"/>
    <property type="match status" value="1"/>
</dbReference>
<dbReference type="FunFam" id="1.10.10.920:FF:000001">
    <property type="entry name" value="Coproporphyrinogen-III oxidase"/>
    <property type="match status" value="1"/>
</dbReference>
<feature type="binding site" evidence="16">
    <location>
        <position position="212"/>
    </location>
    <ligand>
        <name>S-adenosyl-L-methionine</name>
        <dbReference type="ChEBI" id="CHEBI:59789"/>
        <label>2</label>
    </ligand>
</feature>
<evidence type="ECO:0000256" key="5">
    <source>
        <dbReference type="ARBA" id="ARBA00022485"/>
    </source>
</evidence>
<evidence type="ECO:0000256" key="2">
    <source>
        <dbReference type="ARBA" id="ARBA00004785"/>
    </source>
</evidence>
<dbReference type="EMBL" id="NDXW01000001">
    <property type="protein sequence ID" value="RDH43276.1"/>
    <property type="molecule type" value="Genomic_DNA"/>
</dbReference>
<evidence type="ECO:0000256" key="3">
    <source>
        <dbReference type="ARBA" id="ARBA00005493"/>
    </source>
</evidence>
<dbReference type="PIRSF" id="PIRSF000167">
    <property type="entry name" value="HemN"/>
    <property type="match status" value="1"/>
</dbReference>
<dbReference type="InterPro" id="IPR006638">
    <property type="entry name" value="Elp3/MiaA/NifB-like_rSAM"/>
</dbReference>
<feature type="binding site" evidence="17">
    <location>
        <position position="67"/>
    </location>
    <ligand>
        <name>[4Fe-4S] cluster</name>
        <dbReference type="ChEBI" id="CHEBI:49883"/>
        <note>4Fe-4S-S-AdoMet</note>
    </ligand>
</feature>
<comment type="pathway">
    <text evidence="2 15">Porphyrin-containing compound metabolism; protoporphyrin-IX biosynthesis; protoporphyrinogen-IX from coproporphyrinogen-III (AdoMet route): step 1/1.</text>
</comment>
<dbReference type="NCBIfam" id="TIGR00538">
    <property type="entry name" value="hemN"/>
    <property type="match status" value="1"/>
</dbReference>
<dbReference type="PROSITE" id="PS51918">
    <property type="entry name" value="RADICAL_SAM"/>
    <property type="match status" value="1"/>
</dbReference>
<feature type="binding site" evidence="16">
    <location>
        <position position="187"/>
    </location>
    <ligand>
        <name>S-adenosyl-L-methionine</name>
        <dbReference type="ChEBI" id="CHEBI:59789"/>
        <label>2</label>
    </ligand>
</feature>
<feature type="binding site" evidence="16">
    <location>
        <position position="57"/>
    </location>
    <ligand>
        <name>S-adenosyl-L-methionine</name>
        <dbReference type="ChEBI" id="CHEBI:59789"/>
        <label>1</label>
    </ligand>
</feature>
<keyword evidence="8 15" id="KW-0479">Metal-binding</keyword>
<evidence type="ECO:0000256" key="17">
    <source>
        <dbReference type="PIRSR" id="PIRSR000167-2"/>
    </source>
</evidence>
<keyword evidence="12 15" id="KW-0627">Porphyrin biosynthesis</keyword>
<dbReference type="EC" id="1.3.98.3" evidence="15"/>
<comment type="cofactor">
    <cofactor evidence="15 17">
        <name>[4Fe-4S] cluster</name>
        <dbReference type="ChEBI" id="CHEBI:49883"/>
    </cofactor>
    <text evidence="15 17">Binds 1 [4Fe-4S] cluster. The cluster is coordinated with 3 cysteines and an exchangeable S-adenosyl-L-methionine.</text>
</comment>
<evidence type="ECO:0000256" key="1">
    <source>
        <dbReference type="ARBA" id="ARBA00004496"/>
    </source>
</evidence>
<feature type="domain" description="Radical SAM core" evidence="18">
    <location>
        <begin position="48"/>
        <end position="282"/>
    </location>
</feature>
<evidence type="ECO:0000256" key="6">
    <source>
        <dbReference type="ARBA" id="ARBA00022490"/>
    </source>
</evidence>
<comment type="subunit">
    <text evidence="4">Monomer.</text>
</comment>
<feature type="binding site" evidence="16">
    <location>
        <position position="332"/>
    </location>
    <ligand>
        <name>S-adenosyl-L-methionine</name>
        <dbReference type="ChEBI" id="CHEBI:59789"/>
        <label>1</label>
    </ligand>
</feature>
<keyword evidence="7 15" id="KW-0949">S-adenosyl-L-methionine</keyword>
<dbReference type="SFLD" id="SFLDG01065">
    <property type="entry name" value="anaerobic_coproporphyrinogen-I"/>
    <property type="match status" value="1"/>
</dbReference>
<dbReference type="SMART" id="SM00729">
    <property type="entry name" value="Elp3"/>
    <property type="match status" value="1"/>
</dbReference>
<evidence type="ECO:0000256" key="12">
    <source>
        <dbReference type="ARBA" id="ARBA00023244"/>
    </source>
</evidence>
<dbReference type="SFLD" id="SFLDS00029">
    <property type="entry name" value="Radical_SAM"/>
    <property type="match status" value="1"/>
</dbReference>
<dbReference type="GO" id="GO:0051989">
    <property type="term" value="F:coproporphyrinogen dehydrogenase activity"/>
    <property type="evidence" value="ECO:0007669"/>
    <property type="project" value="UniProtKB-EC"/>
</dbReference>
<protein>
    <recommendedName>
        <fullName evidence="15">Coproporphyrinogen-III oxidase</fullName>
        <ecNumber evidence="15">1.3.98.3</ecNumber>
    </recommendedName>
</protein>
<dbReference type="InterPro" id="IPR007197">
    <property type="entry name" value="rSAM"/>
</dbReference>
<dbReference type="UniPathway" id="UPA00251">
    <property type="reaction ID" value="UER00323"/>
</dbReference>
<evidence type="ECO:0000256" key="13">
    <source>
        <dbReference type="ARBA" id="ARBA00024295"/>
    </source>
</evidence>
<feature type="binding site" evidence="16">
    <location>
        <position position="113"/>
    </location>
    <ligand>
        <name>S-adenosyl-L-methionine</name>
        <dbReference type="ChEBI" id="CHEBI:59789"/>
        <label>1</label>
    </ligand>
</feature>
<accession>A0A4P9VKK2</accession>
<dbReference type="InterPro" id="IPR034505">
    <property type="entry name" value="Coproporphyrinogen-III_oxidase"/>
</dbReference>
<feature type="binding site" evidence="16">
    <location>
        <position position="175"/>
    </location>
    <ligand>
        <name>S-adenosyl-L-methionine</name>
        <dbReference type="ChEBI" id="CHEBI:59789"/>
        <label>2</label>
    </ligand>
</feature>
<organism evidence="19 20">
    <name type="scientific">Zooshikella ganghwensis</name>
    <dbReference type="NCBI Taxonomy" id="202772"/>
    <lineage>
        <taxon>Bacteria</taxon>
        <taxon>Pseudomonadati</taxon>
        <taxon>Pseudomonadota</taxon>
        <taxon>Gammaproteobacteria</taxon>
        <taxon>Oceanospirillales</taxon>
        <taxon>Zooshikellaceae</taxon>
        <taxon>Zooshikella</taxon>
    </lineage>
</organism>
<feature type="binding site" evidence="16">
    <location>
        <begin position="69"/>
        <end position="71"/>
    </location>
    <ligand>
        <name>S-adenosyl-L-methionine</name>
        <dbReference type="ChEBI" id="CHEBI:59789"/>
        <label>2</label>
    </ligand>
</feature>
<dbReference type="RefSeq" id="WP_094786631.1">
    <property type="nucleotide sequence ID" value="NZ_NDXW01000001.1"/>
</dbReference>
<feature type="binding site" evidence="16">
    <location>
        <position position="148"/>
    </location>
    <ligand>
        <name>S-adenosyl-L-methionine</name>
        <dbReference type="ChEBI" id="CHEBI:59789"/>
        <label>1</label>
    </ligand>
</feature>
<keyword evidence="9 15" id="KW-0560">Oxidoreductase</keyword>
<comment type="catalytic activity">
    <reaction evidence="14 15">
        <text>coproporphyrinogen III + 2 S-adenosyl-L-methionine = protoporphyrinogen IX + 2 5'-deoxyadenosine + 2 L-methionine + 2 CO2</text>
        <dbReference type="Rhea" id="RHEA:15425"/>
        <dbReference type="ChEBI" id="CHEBI:16526"/>
        <dbReference type="ChEBI" id="CHEBI:17319"/>
        <dbReference type="ChEBI" id="CHEBI:57307"/>
        <dbReference type="ChEBI" id="CHEBI:57309"/>
        <dbReference type="ChEBI" id="CHEBI:57844"/>
        <dbReference type="ChEBI" id="CHEBI:59789"/>
        <dbReference type="EC" id="1.3.98.3"/>
    </reaction>
</comment>
<dbReference type="InterPro" id="IPR023404">
    <property type="entry name" value="rSAM_horseshoe"/>
</dbReference>
<evidence type="ECO:0000256" key="14">
    <source>
        <dbReference type="ARBA" id="ARBA00048321"/>
    </source>
</evidence>